<sequence>MKNNIFIISSFISIGILSAPALAKTQQFSATVNVQNTFNMTKGKDLSFGTIRAKADTTNADIASLVIPSDPDAQATTDTTGTGAVIAILGEEGSAAEFSIEGLPQYASLTITNPTETDLVAGGSQDSDAKFKLSDFTYFVRVGTSAGAVTGNTLRADAEGKIEFLLGATLNTSNNSTDGTTTDYVDGEYSGTFNLEVDY</sequence>
<dbReference type="EMBL" id="CAMAPD010000021">
    <property type="protein sequence ID" value="CAH9066150.1"/>
    <property type="molecule type" value="Genomic_DNA"/>
</dbReference>
<evidence type="ECO:0000256" key="1">
    <source>
        <dbReference type="SAM" id="SignalP"/>
    </source>
</evidence>
<accession>A0A9W4R4G2</accession>
<dbReference type="Proteomes" id="UP001152485">
    <property type="component" value="Unassembled WGS sequence"/>
</dbReference>
<gene>
    <name evidence="2" type="ORF">PSECIP111854_03798</name>
    <name evidence="3" type="ORF">PSECIP111951_03512</name>
</gene>
<keyword evidence="1" id="KW-0732">Signal</keyword>
<feature type="signal peptide" evidence="1">
    <location>
        <begin position="1"/>
        <end position="23"/>
    </location>
</feature>
<comment type="caution">
    <text evidence="2">The sequence shown here is derived from an EMBL/GenBank/DDBJ whole genome shotgun (WGS) entry which is preliminary data.</text>
</comment>
<organism evidence="2 4">
    <name type="scientific">Pseudoalteromonas holothuriae</name>
    <dbReference type="NCBI Taxonomy" id="2963714"/>
    <lineage>
        <taxon>Bacteria</taxon>
        <taxon>Pseudomonadati</taxon>
        <taxon>Pseudomonadota</taxon>
        <taxon>Gammaproteobacteria</taxon>
        <taxon>Alteromonadales</taxon>
        <taxon>Pseudoalteromonadaceae</taxon>
        <taxon>Pseudoalteromonas</taxon>
    </lineage>
</organism>
<proteinExistence type="predicted"/>
<dbReference type="AlphaFoldDB" id="A0A9W4R4G2"/>
<evidence type="ECO:0000313" key="4">
    <source>
        <dbReference type="Proteomes" id="UP001152467"/>
    </source>
</evidence>
<evidence type="ECO:0008006" key="6">
    <source>
        <dbReference type="Google" id="ProtNLM"/>
    </source>
</evidence>
<evidence type="ECO:0000313" key="3">
    <source>
        <dbReference type="EMBL" id="CAH9066150.1"/>
    </source>
</evidence>
<keyword evidence="4" id="KW-1185">Reference proteome</keyword>
<dbReference type="EMBL" id="CAMAPC010000023">
    <property type="protein sequence ID" value="CAH9066011.1"/>
    <property type="molecule type" value="Genomic_DNA"/>
</dbReference>
<reference evidence="2 5" key="1">
    <citation type="submission" date="2022-07" db="EMBL/GenBank/DDBJ databases">
        <authorList>
            <person name="Criscuolo A."/>
        </authorList>
    </citation>
    <scope>NUCLEOTIDE SEQUENCE</scope>
    <source>
        <strain evidence="5">CIP 111951</strain>
        <strain evidence="2">CIP111854</strain>
        <strain evidence="3">CIP111951</strain>
    </source>
</reference>
<dbReference type="Pfam" id="PF14352">
    <property type="entry name" value="DUF4402"/>
    <property type="match status" value="1"/>
</dbReference>
<name>A0A9W4R4G2_9GAMM</name>
<protein>
    <recommendedName>
        <fullName evidence="6">DUF4402 domain-containing protein</fullName>
    </recommendedName>
</protein>
<evidence type="ECO:0000313" key="2">
    <source>
        <dbReference type="EMBL" id="CAH9066011.1"/>
    </source>
</evidence>
<dbReference type="RefSeq" id="WP_261594809.1">
    <property type="nucleotide sequence ID" value="NZ_CAMAPC010000023.1"/>
</dbReference>
<evidence type="ECO:0000313" key="5">
    <source>
        <dbReference type="Proteomes" id="UP001152485"/>
    </source>
</evidence>
<feature type="chain" id="PRO_5040975727" description="DUF4402 domain-containing protein" evidence="1">
    <location>
        <begin position="24"/>
        <end position="199"/>
    </location>
</feature>
<dbReference type="InterPro" id="IPR025514">
    <property type="entry name" value="DUF4402"/>
</dbReference>
<dbReference type="Proteomes" id="UP001152467">
    <property type="component" value="Unassembled WGS sequence"/>
</dbReference>